<dbReference type="Pfam" id="PF02699">
    <property type="entry name" value="YajC"/>
    <property type="match status" value="1"/>
</dbReference>
<dbReference type="GO" id="GO:0015031">
    <property type="term" value="P:protein transport"/>
    <property type="evidence" value="ECO:0007669"/>
    <property type="project" value="UniProtKB-KW"/>
</dbReference>
<keyword evidence="10 12" id="KW-0472">Membrane</keyword>
<dbReference type="AlphaFoldDB" id="A0A9D9EK18"/>
<dbReference type="PRINTS" id="PR01853">
    <property type="entry name" value="YAJCTRNLCASE"/>
</dbReference>
<keyword evidence="6 12" id="KW-0812">Transmembrane</keyword>
<dbReference type="PANTHER" id="PTHR33909:SF1">
    <property type="entry name" value="SEC TRANSLOCON ACCESSORY COMPLEX SUBUNIT YAJC"/>
    <property type="match status" value="1"/>
</dbReference>
<proteinExistence type="inferred from homology"/>
<evidence type="ECO:0000256" key="11">
    <source>
        <dbReference type="SAM" id="MobiDB-lite"/>
    </source>
</evidence>
<feature type="transmembrane region" description="Helical" evidence="12">
    <location>
        <begin position="20"/>
        <end position="38"/>
    </location>
</feature>
<evidence type="ECO:0000256" key="9">
    <source>
        <dbReference type="ARBA" id="ARBA00023010"/>
    </source>
</evidence>
<evidence type="ECO:0000256" key="1">
    <source>
        <dbReference type="ARBA" id="ARBA00004162"/>
    </source>
</evidence>
<dbReference type="NCBIfam" id="TIGR00739">
    <property type="entry name" value="yajC"/>
    <property type="match status" value="1"/>
</dbReference>
<evidence type="ECO:0000256" key="3">
    <source>
        <dbReference type="ARBA" id="ARBA00014962"/>
    </source>
</evidence>
<gene>
    <name evidence="13" type="primary">yajC</name>
    <name evidence="13" type="ORF">IAA96_00415</name>
</gene>
<dbReference type="PANTHER" id="PTHR33909">
    <property type="entry name" value="SEC TRANSLOCON ACCESSORY COMPLEX SUBUNIT YAJC"/>
    <property type="match status" value="1"/>
</dbReference>
<keyword evidence="5" id="KW-1003">Cell membrane</keyword>
<reference evidence="13" key="1">
    <citation type="submission" date="2020-10" db="EMBL/GenBank/DDBJ databases">
        <authorList>
            <person name="Gilroy R."/>
        </authorList>
    </citation>
    <scope>NUCLEOTIDE SEQUENCE</scope>
    <source>
        <strain evidence="13">B3-4054</strain>
    </source>
</reference>
<name>A0A9D9EK18_9SPIR</name>
<dbReference type="GO" id="GO:0005886">
    <property type="term" value="C:plasma membrane"/>
    <property type="evidence" value="ECO:0007669"/>
    <property type="project" value="UniProtKB-SubCell"/>
</dbReference>
<keyword evidence="4" id="KW-0813">Transport</keyword>
<dbReference type="EMBL" id="JADIMS010000007">
    <property type="protein sequence ID" value="MBO8449556.1"/>
    <property type="molecule type" value="Genomic_DNA"/>
</dbReference>
<evidence type="ECO:0000256" key="2">
    <source>
        <dbReference type="ARBA" id="ARBA00006742"/>
    </source>
</evidence>
<accession>A0A9D9EK18</accession>
<keyword evidence="7" id="KW-0653">Protein transport</keyword>
<comment type="subcellular location">
    <subcellularLocation>
        <location evidence="1">Cell membrane</location>
        <topology evidence="1">Single-pass membrane protein</topology>
    </subcellularLocation>
</comment>
<sequence length="154" mass="16477">MNFIPLLQAQTGAAQPQGGGFMTIIMFVLIFVIFYFFIIRPQNKKQKETERMINALRKGDRVITIGGIHGEVAAVREKTFVLKVEDGSRIEFSRSAISSVINDEEPAKPAKKSAKAEAAAKTEPAKAGEDGTGAEEAAAPADGNPENASDPGTK</sequence>
<dbReference type="InterPro" id="IPR003849">
    <property type="entry name" value="Preprotein_translocase_YajC"/>
</dbReference>
<feature type="compositionally biased region" description="Basic and acidic residues" evidence="11">
    <location>
        <begin position="114"/>
        <end position="129"/>
    </location>
</feature>
<protein>
    <recommendedName>
        <fullName evidence="3">Sec translocon accessory complex subunit YajC</fullName>
    </recommendedName>
</protein>
<dbReference type="SMART" id="SM01323">
    <property type="entry name" value="YajC"/>
    <property type="match status" value="1"/>
</dbReference>
<evidence type="ECO:0000256" key="7">
    <source>
        <dbReference type="ARBA" id="ARBA00022927"/>
    </source>
</evidence>
<evidence type="ECO:0000313" key="14">
    <source>
        <dbReference type="Proteomes" id="UP000823616"/>
    </source>
</evidence>
<evidence type="ECO:0000256" key="6">
    <source>
        <dbReference type="ARBA" id="ARBA00022692"/>
    </source>
</evidence>
<keyword evidence="9" id="KW-0811">Translocation</keyword>
<comment type="caution">
    <text evidence="13">The sequence shown here is derived from an EMBL/GenBank/DDBJ whole genome shotgun (WGS) entry which is preliminary data.</text>
</comment>
<reference evidence="13" key="2">
    <citation type="journal article" date="2021" name="PeerJ">
        <title>Extensive microbial diversity within the chicken gut microbiome revealed by metagenomics and culture.</title>
        <authorList>
            <person name="Gilroy R."/>
            <person name="Ravi A."/>
            <person name="Getino M."/>
            <person name="Pursley I."/>
            <person name="Horton D.L."/>
            <person name="Alikhan N.F."/>
            <person name="Baker D."/>
            <person name="Gharbi K."/>
            <person name="Hall N."/>
            <person name="Watson M."/>
            <person name="Adriaenssens E.M."/>
            <person name="Foster-Nyarko E."/>
            <person name="Jarju S."/>
            <person name="Secka A."/>
            <person name="Antonio M."/>
            <person name="Oren A."/>
            <person name="Chaudhuri R.R."/>
            <person name="La Ragione R."/>
            <person name="Hildebrand F."/>
            <person name="Pallen M.J."/>
        </authorList>
    </citation>
    <scope>NUCLEOTIDE SEQUENCE</scope>
    <source>
        <strain evidence="13">B3-4054</strain>
    </source>
</reference>
<evidence type="ECO:0000313" key="13">
    <source>
        <dbReference type="EMBL" id="MBO8449556.1"/>
    </source>
</evidence>
<comment type="similarity">
    <text evidence="2">Belongs to the YajC family.</text>
</comment>
<feature type="compositionally biased region" description="Low complexity" evidence="11">
    <location>
        <begin position="134"/>
        <end position="148"/>
    </location>
</feature>
<evidence type="ECO:0000256" key="10">
    <source>
        <dbReference type="ARBA" id="ARBA00023136"/>
    </source>
</evidence>
<dbReference type="Proteomes" id="UP000823616">
    <property type="component" value="Unassembled WGS sequence"/>
</dbReference>
<evidence type="ECO:0000256" key="8">
    <source>
        <dbReference type="ARBA" id="ARBA00022989"/>
    </source>
</evidence>
<organism evidence="13 14">
    <name type="scientific">Candidatus Avitreponema avistercoris</name>
    <dbReference type="NCBI Taxonomy" id="2840705"/>
    <lineage>
        <taxon>Bacteria</taxon>
        <taxon>Pseudomonadati</taxon>
        <taxon>Spirochaetota</taxon>
        <taxon>Spirochaetia</taxon>
        <taxon>Spirochaetales</taxon>
        <taxon>Candidatus Avitreponema</taxon>
    </lineage>
</organism>
<feature type="region of interest" description="Disordered" evidence="11">
    <location>
        <begin position="101"/>
        <end position="154"/>
    </location>
</feature>
<evidence type="ECO:0000256" key="12">
    <source>
        <dbReference type="SAM" id="Phobius"/>
    </source>
</evidence>
<keyword evidence="8 12" id="KW-1133">Transmembrane helix</keyword>
<evidence type="ECO:0000256" key="5">
    <source>
        <dbReference type="ARBA" id="ARBA00022475"/>
    </source>
</evidence>
<evidence type="ECO:0000256" key="4">
    <source>
        <dbReference type="ARBA" id="ARBA00022448"/>
    </source>
</evidence>